<dbReference type="EMBL" id="BMGR01000001">
    <property type="protein sequence ID" value="GGF88154.1"/>
    <property type="molecule type" value="Genomic_DNA"/>
</dbReference>
<keyword evidence="3" id="KW-1185">Reference proteome</keyword>
<comment type="caution">
    <text evidence="2">The sequence shown here is derived from an EMBL/GenBank/DDBJ whole genome shotgun (WGS) entry which is preliminary data.</text>
</comment>
<protein>
    <submittedName>
        <fullName evidence="2">Uncharacterized protein</fullName>
    </submittedName>
</protein>
<reference evidence="2" key="1">
    <citation type="journal article" date="2014" name="Int. J. Syst. Evol. Microbiol.">
        <title>Complete genome sequence of Corynebacterium casei LMG S-19264T (=DSM 44701T), isolated from a smear-ripened cheese.</title>
        <authorList>
            <consortium name="US DOE Joint Genome Institute (JGI-PGF)"/>
            <person name="Walter F."/>
            <person name="Albersmeier A."/>
            <person name="Kalinowski J."/>
            <person name="Ruckert C."/>
        </authorList>
    </citation>
    <scope>NUCLEOTIDE SEQUENCE</scope>
    <source>
        <strain evidence="2">CGMCC 1.12987</strain>
    </source>
</reference>
<feature type="transmembrane region" description="Helical" evidence="1">
    <location>
        <begin position="38"/>
        <end position="59"/>
    </location>
</feature>
<evidence type="ECO:0000256" key="1">
    <source>
        <dbReference type="SAM" id="Phobius"/>
    </source>
</evidence>
<dbReference type="Proteomes" id="UP000644756">
    <property type="component" value="Unassembled WGS sequence"/>
</dbReference>
<dbReference type="AlphaFoldDB" id="A0A917FLI6"/>
<evidence type="ECO:0000313" key="2">
    <source>
        <dbReference type="EMBL" id="GGF88154.1"/>
    </source>
</evidence>
<keyword evidence="1" id="KW-1133">Transmembrane helix</keyword>
<evidence type="ECO:0000313" key="3">
    <source>
        <dbReference type="Proteomes" id="UP000644756"/>
    </source>
</evidence>
<sequence length="63" mass="6784">MKGIVILAAVLVSLGLYALIAWGVSVLIAFVFDYDIGFWRTVAAMFLVSSASNLVFSGIKRSD</sequence>
<proteinExistence type="predicted"/>
<reference evidence="2" key="2">
    <citation type="submission" date="2020-09" db="EMBL/GenBank/DDBJ databases">
        <authorList>
            <person name="Sun Q."/>
            <person name="Zhou Y."/>
        </authorList>
    </citation>
    <scope>NUCLEOTIDE SEQUENCE</scope>
    <source>
        <strain evidence="2">CGMCC 1.12987</strain>
    </source>
</reference>
<feature type="transmembrane region" description="Helical" evidence="1">
    <location>
        <begin position="7"/>
        <end position="32"/>
    </location>
</feature>
<keyword evidence="1" id="KW-0472">Membrane</keyword>
<accession>A0A917FLI6</accession>
<keyword evidence="1" id="KW-0812">Transmembrane</keyword>
<gene>
    <name evidence="2" type="ORF">GCM10010916_01790</name>
</gene>
<dbReference type="RefSeq" id="WP_188528112.1">
    <property type="nucleotide sequence ID" value="NZ_BMGR01000001.1"/>
</dbReference>
<organism evidence="2 3">
    <name type="scientific">Paenibacillus abyssi</name>
    <dbReference type="NCBI Taxonomy" id="1340531"/>
    <lineage>
        <taxon>Bacteria</taxon>
        <taxon>Bacillati</taxon>
        <taxon>Bacillota</taxon>
        <taxon>Bacilli</taxon>
        <taxon>Bacillales</taxon>
        <taxon>Paenibacillaceae</taxon>
        <taxon>Paenibacillus</taxon>
    </lineage>
</organism>
<name>A0A917FLI6_9BACL</name>